<dbReference type="Proteomes" id="UP000284178">
    <property type="component" value="Unassembled WGS sequence"/>
</dbReference>
<dbReference type="PANTHER" id="PTHR30204:SF97">
    <property type="entry name" value="MERR FAMILY REGULATORY PROTEIN"/>
    <property type="match status" value="1"/>
</dbReference>
<dbReference type="InterPro" id="IPR011256">
    <property type="entry name" value="Reg_factor_effector_dom_sf"/>
</dbReference>
<evidence type="ECO:0000313" key="4">
    <source>
        <dbReference type="EMBL" id="RGR70993.1"/>
    </source>
</evidence>
<evidence type="ECO:0000256" key="2">
    <source>
        <dbReference type="SAM" id="Coils"/>
    </source>
</evidence>
<reference evidence="4 5" key="1">
    <citation type="submission" date="2018-08" db="EMBL/GenBank/DDBJ databases">
        <title>A genome reference for cultivated species of the human gut microbiota.</title>
        <authorList>
            <person name="Zou Y."/>
            <person name="Xue W."/>
            <person name="Luo G."/>
        </authorList>
    </citation>
    <scope>NUCLEOTIDE SEQUENCE [LARGE SCALE GENOMIC DNA]</scope>
    <source>
        <strain evidence="4 5">AF24-29</strain>
    </source>
</reference>
<feature type="coiled-coil region" evidence="2">
    <location>
        <begin position="111"/>
        <end position="138"/>
    </location>
</feature>
<dbReference type="InterPro" id="IPR000551">
    <property type="entry name" value="MerR-type_HTH_dom"/>
</dbReference>
<dbReference type="PROSITE" id="PS50937">
    <property type="entry name" value="HTH_MERR_2"/>
    <property type="match status" value="1"/>
</dbReference>
<dbReference type="InterPro" id="IPR029442">
    <property type="entry name" value="GyrI-like"/>
</dbReference>
<evidence type="ECO:0000256" key="1">
    <source>
        <dbReference type="ARBA" id="ARBA00023125"/>
    </source>
</evidence>
<dbReference type="CDD" id="cd01107">
    <property type="entry name" value="HTH_BmrR"/>
    <property type="match status" value="1"/>
</dbReference>
<protein>
    <submittedName>
        <fullName evidence="4">MerR family transcriptional regulator</fullName>
    </submittedName>
</protein>
<evidence type="ECO:0000313" key="5">
    <source>
        <dbReference type="Proteomes" id="UP000284178"/>
    </source>
</evidence>
<proteinExistence type="predicted"/>
<dbReference type="GO" id="GO:0003700">
    <property type="term" value="F:DNA-binding transcription factor activity"/>
    <property type="evidence" value="ECO:0007669"/>
    <property type="project" value="InterPro"/>
</dbReference>
<accession>A0A412FS02</accession>
<dbReference type="Gene3D" id="1.10.1660.10">
    <property type="match status" value="1"/>
</dbReference>
<dbReference type="GO" id="GO:0003677">
    <property type="term" value="F:DNA binding"/>
    <property type="evidence" value="ECO:0007669"/>
    <property type="project" value="UniProtKB-KW"/>
</dbReference>
<dbReference type="SUPFAM" id="SSF55136">
    <property type="entry name" value="Probable bacterial effector-binding domain"/>
    <property type="match status" value="1"/>
</dbReference>
<dbReference type="Gene3D" id="3.20.80.10">
    <property type="entry name" value="Regulatory factor, effector binding domain"/>
    <property type="match status" value="1"/>
</dbReference>
<evidence type="ECO:0000259" key="3">
    <source>
        <dbReference type="PROSITE" id="PS50937"/>
    </source>
</evidence>
<keyword evidence="2" id="KW-0175">Coiled coil</keyword>
<dbReference type="EMBL" id="QRUP01000019">
    <property type="protein sequence ID" value="RGR70993.1"/>
    <property type="molecule type" value="Genomic_DNA"/>
</dbReference>
<keyword evidence="1" id="KW-0238">DNA-binding</keyword>
<feature type="domain" description="HTH merR-type" evidence="3">
    <location>
        <begin position="36"/>
        <end position="106"/>
    </location>
</feature>
<dbReference type="InterPro" id="IPR010499">
    <property type="entry name" value="AraC_E-bd"/>
</dbReference>
<dbReference type="SMART" id="SM00871">
    <property type="entry name" value="AraC_E_bind"/>
    <property type="match status" value="1"/>
</dbReference>
<name>A0A412FS02_9FIRM</name>
<dbReference type="SUPFAM" id="SSF46955">
    <property type="entry name" value="Putative DNA-binding domain"/>
    <property type="match status" value="1"/>
</dbReference>
<sequence>MEFHDKMENNKNSLRKRLTLPLREGLCLVCGGGNKMLKIGDFSKMGKTTVKTLRYYDAIGLLRPKQIDTENGYRWYSTDQLIALVQIQQWRQLGLSVETIGRILRKELSETDALKQRREQLGADLDSMQRQLRRIERVLTTGAKEGIMKINVIVKELPECIVMARKVNLPEYGDLLSEIPVTGAKVARQYPDLKCTQPEYCFVKELDGEYREKNIHAEICQAVETLKPDFDDVTFRKEPAVEAACALFKGGYEGFSEVYAALMQWIEDNHAEIIGEPRESYIDGIWNQDSEENWLTEVQFPIRCRD</sequence>
<dbReference type="InterPro" id="IPR047057">
    <property type="entry name" value="MerR_fam"/>
</dbReference>
<dbReference type="AlphaFoldDB" id="A0A412FS02"/>
<dbReference type="SMART" id="SM00422">
    <property type="entry name" value="HTH_MERR"/>
    <property type="match status" value="1"/>
</dbReference>
<dbReference type="Pfam" id="PF13411">
    <property type="entry name" value="MerR_1"/>
    <property type="match status" value="1"/>
</dbReference>
<dbReference type="InterPro" id="IPR009061">
    <property type="entry name" value="DNA-bd_dom_put_sf"/>
</dbReference>
<dbReference type="Pfam" id="PF06445">
    <property type="entry name" value="GyrI-like"/>
    <property type="match status" value="1"/>
</dbReference>
<keyword evidence="5" id="KW-1185">Reference proteome</keyword>
<dbReference type="PANTHER" id="PTHR30204">
    <property type="entry name" value="REDOX-CYCLING DRUG-SENSING TRANSCRIPTIONAL ACTIVATOR SOXR"/>
    <property type="match status" value="1"/>
</dbReference>
<comment type="caution">
    <text evidence="4">The sequence shown here is derived from an EMBL/GenBank/DDBJ whole genome shotgun (WGS) entry which is preliminary data.</text>
</comment>
<organism evidence="4 5">
    <name type="scientific">Holdemania filiformis</name>
    <dbReference type="NCBI Taxonomy" id="61171"/>
    <lineage>
        <taxon>Bacteria</taxon>
        <taxon>Bacillati</taxon>
        <taxon>Bacillota</taxon>
        <taxon>Erysipelotrichia</taxon>
        <taxon>Erysipelotrichales</taxon>
        <taxon>Erysipelotrichaceae</taxon>
        <taxon>Holdemania</taxon>
    </lineage>
</organism>
<gene>
    <name evidence="4" type="ORF">DWY25_13705</name>
</gene>